<feature type="region of interest" description="Disordered" evidence="1">
    <location>
        <begin position="142"/>
        <end position="164"/>
    </location>
</feature>
<feature type="region of interest" description="Disordered" evidence="1">
    <location>
        <begin position="190"/>
        <end position="230"/>
    </location>
</feature>
<protein>
    <submittedName>
        <fullName evidence="2">Uncharacterized protein</fullName>
    </submittedName>
</protein>
<feature type="region of interest" description="Disordered" evidence="1">
    <location>
        <begin position="485"/>
        <end position="568"/>
    </location>
</feature>
<reference evidence="2 3" key="1">
    <citation type="submission" date="2019-03" db="EMBL/GenBank/DDBJ databases">
        <title>Single cell metagenomics reveals metabolic interactions within the superorganism composed of flagellate Streblomastix strix and complex community of Bacteroidetes bacteria on its surface.</title>
        <authorList>
            <person name="Treitli S.C."/>
            <person name="Kolisko M."/>
            <person name="Husnik F."/>
            <person name="Keeling P."/>
            <person name="Hampl V."/>
        </authorList>
    </citation>
    <scope>NUCLEOTIDE SEQUENCE [LARGE SCALE GENOMIC DNA]</scope>
    <source>
        <strain evidence="2">ST1C</strain>
    </source>
</reference>
<name>A0A5J4UTT1_9EUKA</name>
<gene>
    <name evidence="2" type="ORF">EZS28_030750</name>
</gene>
<evidence type="ECO:0000313" key="2">
    <source>
        <dbReference type="EMBL" id="KAA6373723.1"/>
    </source>
</evidence>
<feature type="compositionally biased region" description="Basic and acidic residues" evidence="1">
    <location>
        <begin position="142"/>
        <end position="152"/>
    </location>
</feature>
<evidence type="ECO:0000256" key="1">
    <source>
        <dbReference type="SAM" id="MobiDB-lite"/>
    </source>
</evidence>
<accession>A0A5J4UTT1</accession>
<comment type="caution">
    <text evidence="2">The sequence shown here is derived from an EMBL/GenBank/DDBJ whole genome shotgun (WGS) entry which is preliminary data.</text>
</comment>
<feature type="compositionally biased region" description="Basic and acidic residues" evidence="1">
    <location>
        <begin position="526"/>
        <end position="543"/>
    </location>
</feature>
<dbReference type="EMBL" id="SNRW01012517">
    <property type="protein sequence ID" value="KAA6373723.1"/>
    <property type="molecule type" value="Genomic_DNA"/>
</dbReference>
<feature type="compositionally biased region" description="Polar residues" evidence="1">
    <location>
        <begin position="489"/>
        <end position="498"/>
    </location>
</feature>
<dbReference type="Proteomes" id="UP000324800">
    <property type="component" value="Unassembled WGS sequence"/>
</dbReference>
<feature type="compositionally biased region" description="Basic and acidic residues" evidence="1">
    <location>
        <begin position="212"/>
        <end position="228"/>
    </location>
</feature>
<dbReference type="AlphaFoldDB" id="A0A5J4UTT1"/>
<proteinExistence type="predicted"/>
<evidence type="ECO:0000313" key="3">
    <source>
        <dbReference type="Proteomes" id="UP000324800"/>
    </source>
</evidence>
<feature type="compositionally biased region" description="Acidic residues" evidence="1">
    <location>
        <begin position="546"/>
        <end position="555"/>
    </location>
</feature>
<sequence>MEKSNLFQWELGTDRITGLINKGRIGIRNNQSDQLIGNLTMEQNIRNKETGRRIEENNGLPTIEHTAKIPAFYNERSEQGIGNMEVERLGMSDGHQISAQSCSSNRRIREVPSVYIQGNPLYASGNAIRDLDSTEDLREDNINNNRQSEKQEPSANSKLCRRHSVSDVGSKIIRQGDGVDSRGVQEIWMGDQREEEQAEAGVTEGIEGASSKTDKANNGRKSTKDQKRGKFGWQAQVFHSIIQTRRIASIANKQINEQSSENNGLDKRNDSNEEVFNRAILVGDIVRQQQTKDDRQETERDNNIDGCINNWMGGECNQEQHKDQENIRIMGSEYGELQPERDSGDLQINISPQGIYQPIGIQLSNDRNRQYNSVFLNSKSKSKVSFEERDRFDFINRRGKWMDINNKTYRWDIEQRSGRVIKVVDGRGLFNKERGVGQSSERLVSGNNSGSICSKKQCQTQEILYIRQGQEGGRMRFNENLLGGGICINTPTDTNNRQSNKENSRGESIGNNDSTPLARIALVDAVKGDSSERKRDRREREGIGDGIEDEEEESESSSGEDVGFRGKRGQDGARLFRSALEASGLSKNAIRSIIDNWHGSWRRHACALSAFWEYLRRKGMIIEQLARLEKPYIIIAEYITNLIKHQSDAFVIQARTSVSTMFELMGREEKEIRNKVIEQLMLKPVANTRKVIREVTIWKMEQLLDYIVNLKLQRSMLNISQVEQGIIIICMNLLKGKRGRVEVTLKVVENKAVCLITWFQAWNEKRKTKTTDKDLLWRNNENKRALTPEECSKEIEIDRWSRHSESADTVRENYDVNNNDSIRKALSECVSTREEVGVSELRE</sequence>
<organism evidence="2 3">
    <name type="scientific">Streblomastix strix</name>
    <dbReference type="NCBI Taxonomy" id="222440"/>
    <lineage>
        <taxon>Eukaryota</taxon>
        <taxon>Metamonada</taxon>
        <taxon>Preaxostyla</taxon>
        <taxon>Oxymonadida</taxon>
        <taxon>Streblomastigidae</taxon>
        <taxon>Streblomastix</taxon>
    </lineage>
</organism>